<name>A0ABV9ZB99_9PSEU</name>
<evidence type="ECO:0000256" key="1">
    <source>
        <dbReference type="ARBA" id="ARBA00023015"/>
    </source>
</evidence>
<evidence type="ECO:0000313" key="5">
    <source>
        <dbReference type="EMBL" id="MFC5138881.1"/>
    </source>
</evidence>
<sequence>MTTCREAVLRHRVHTTDPDEAVGYQQAYARFRAGPIEREGFTFTLAGTSSEGLDISHMRHAARMEARAEPTPALTAVELVGGRLAVDDGRGEQDATLVLAPHWAGYASRWAGYLRMTSLDLGDVARIGAELSGLEPGEVRFATMTPLSAEHARYWSRLVSSVDRDLLAHDELMAIPLLRREALHRLVVGALAVFPNSTQGDEPRRRDLGGEPATVRRAMAYIDAHADEDVTVSEVAQAARMGPRGLQAAFRRHRGQTPLEYLREVRMERAHRDLRAADPADGTTVRAVAARWGFSNAGRFSASYRRAYGCSPAETLAR</sequence>
<evidence type="ECO:0000313" key="6">
    <source>
        <dbReference type="Proteomes" id="UP001596175"/>
    </source>
</evidence>
<proteinExistence type="predicted"/>
<dbReference type="RefSeq" id="WP_378021081.1">
    <property type="nucleotide sequence ID" value="NZ_JBHSKG010000005.1"/>
</dbReference>
<accession>A0ABV9ZB99</accession>
<dbReference type="Pfam" id="PF12833">
    <property type="entry name" value="HTH_18"/>
    <property type="match status" value="1"/>
</dbReference>
<dbReference type="SUPFAM" id="SSF46689">
    <property type="entry name" value="Homeodomain-like"/>
    <property type="match status" value="2"/>
</dbReference>
<evidence type="ECO:0000256" key="3">
    <source>
        <dbReference type="ARBA" id="ARBA00023163"/>
    </source>
</evidence>
<keyword evidence="1" id="KW-0805">Transcription regulation</keyword>
<dbReference type="PANTHER" id="PTHR46796">
    <property type="entry name" value="HTH-TYPE TRANSCRIPTIONAL ACTIVATOR RHAS-RELATED"/>
    <property type="match status" value="1"/>
</dbReference>
<reference evidence="6" key="1">
    <citation type="journal article" date="2019" name="Int. J. Syst. Evol. Microbiol.">
        <title>The Global Catalogue of Microorganisms (GCM) 10K type strain sequencing project: providing services to taxonomists for standard genome sequencing and annotation.</title>
        <authorList>
            <consortium name="The Broad Institute Genomics Platform"/>
            <consortium name="The Broad Institute Genome Sequencing Center for Infectious Disease"/>
            <person name="Wu L."/>
            <person name="Ma J."/>
        </authorList>
    </citation>
    <scope>NUCLEOTIDE SEQUENCE [LARGE SCALE GENOMIC DNA]</scope>
    <source>
        <strain evidence="6">XZYJ18</strain>
    </source>
</reference>
<dbReference type="InterPro" id="IPR018060">
    <property type="entry name" value="HTH_AraC"/>
</dbReference>
<keyword evidence="3" id="KW-0804">Transcription</keyword>
<dbReference type="EMBL" id="JBHSKG010000005">
    <property type="protein sequence ID" value="MFC5138881.1"/>
    <property type="molecule type" value="Genomic_DNA"/>
</dbReference>
<keyword evidence="6" id="KW-1185">Reference proteome</keyword>
<dbReference type="SMART" id="SM00342">
    <property type="entry name" value="HTH_ARAC"/>
    <property type="match status" value="1"/>
</dbReference>
<gene>
    <name evidence="5" type="ORF">ACFPK1_11615</name>
</gene>
<organism evidence="5 6">
    <name type="scientific">Actinomycetospora rhizophila</name>
    <dbReference type="NCBI Taxonomy" id="1416876"/>
    <lineage>
        <taxon>Bacteria</taxon>
        <taxon>Bacillati</taxon>
        <taxon>Actinomycetota</taxon>
        <taxon>Actinomycetes</taxon>
        <taxon>Pseudonocardiales</taxon>
        <taxon>Pseudonocardiaceae</taxon>
        <taxon>Actinomycetospora</taxon>
    </lineage>
</organism>
<dbReference type="InterPro" id="IPR050204">
    <property type="entry name" value="AraC_XylS_family_regulators"/>
</dbReference>
<keyword evidence="2" id="KW-0238">DNA-binding</keyword>
<dbReference type="Gene3D" id="1.10.10.60">
    <property type="entry name" value="Homeodomain-like"/>
    <property type="match status" value="1"/>
</dbReference>
<evidence type="ECO:0000259" key="4">
    <source>
        <dbReference type="PROSITE" id="PS01124"/>
    </source>
</evidence>
<protein>
    <submittedName>
        <fullName evidence="5">Helix-turn-helix transcriptional regulator</fullName>
    </submittedName>
</protein>
<evidence type="ECO:0000256" key="2">
    <source>
        <dbReference type="ARBA" id="ARBA00023125"/>
    </source>
</evidence>
<dbReference type="Proteomes" id="UP001596175">
    <property type="component" value="Unassembled WGS sequence"/>
</dbReference>
<dbReference type="PROSITE" id="PS01124">
    <property type="entry name" value="HTH_ARAC_FAMILY_2"/>
    <property type="match status" value="1"/>
</dbReference>
<dbReference type="InterPro" id="IPR009057">
    <property type="entry name" value="Homeodomain-like_sf"/>
</dbReference>
<feature type="domain" description="HTH araC/xylS-type" evidence="4">
    <location>
        <begin position="216"/>
        <end position="318"/>
    </location>
</feature>
<comment type="caution">
    <text evidence="5">The sequence shown here is derived from an EMBL/GenBank/DDBJ whole genome shotgun (WGS) entry which is preliminary data.</text>
</comment>